<dbReference type="AlphaFoldDB" id="A0A0F5JC23"/>
<feature type="chain" id="PRO_5002489033" evidence="7">
    <location>
        <begin position="22"/>
        <end position="611"/>
    </location>
</feature>
<dbReference type="RefSeq" id="WP_044193288.1">
    <property type="nucleotide sequence ID" value="NZ_KQ033919.1"/>
</dbReference>
<evidence type="ECO:0000259" key="9">
    <source>
        <dbReference type="Pfam" id="PF23763"/>
    </source>
</evidence>
<accession>A0A0F5JC23</accession>
<organism evidence="11 12">
    <name type="scientific">Parabacteroides gordonii MS-1 = DSM 23371</name>
    <dbReference type="NCBI Taxonomy" id="1203610"/>
    <lineage>
        <taxon>Bacteria</taxon>
        <taxon>Pseudomonadati</taxon>
        <taxon>Bacteroidota</taxon>
        <taxon>Bacteroidia</taxon>
        <taxon>Bacteroidales</taxon>
        <taxon>Tannerellaceae</taxon>
        <taxon>Parabacteroides</taxon>
    </lineage>
</organism>
<comment type="catalytic activity">
    <reaction evidence="1">
        <text>Hydrolysis of terminal, non-reducing alpha-D-galactose residues in alpha-D-galactosides, including galactose oligosaccharides, galactomannans and galactolipids.</text>
        <dbReference type="EC" id="3.2.1.22"/>
    </reaction>
</comment>
<feature type="domain" description="GLAA-B beta-barrel" evidence="10">
    <location>
        <begin position="348"/>
        <end position="410"/>
    </location>
</feature>
<keyword evidence="5" id="KW-0378">Hydrolase</keyword>
<evidence type="ECO:0000259" key="8">
    <source>
        <dbReference type="Pfam" id="PF13229"/>
    </source>
</evidence>
<dbReference type="Proteomes" id="UP000033035">
    <property type="component" value="Unassembled WGS sequence"/>
</dbReference>
<keyword evidence="4" id="KW-0677">Repeat</keyword>
<dbReference type="Pfam" id="PF23763">
    <property type="entry name" value="Beta-barrel_GLAA-B_I"/>
    <property type="match status" value="1"/>
</dbReference>
<evidence type="ECO:0000256" key="1">
    <source>
        <dbReference type="ARBA" id="ARBA00001255"/>
    </source>
</evidence>
<evidence type="ECO:0000256" key="7">
    <source>
        <dbReference type="SAM" id="SignalP"/>
    </source>
</evidence>
<dbReference type="PATRIC" id="fig|1203610.3.peg.2963"/>
<evidence type="ECO:0000256" key="6">
    <source>
        <dbReference type="ARBA" id="ARBA00023295"/>
    </source>
</evidence>
<proteinExistence type="predicted"/>
<dbReference type="InterPro" id="IPR012334">
    <property type="entry name" value="Pectin_lyas_fold"/>
</dbReference>
<feature type="signal peptide" evidence="7">
    <location>
        <begin position="1"/>
        <end position="21"/>
    </location>
</feature>
<dbReference type="SUPFAM" id="SSF51126">
    <property type="entry name" value="Pectin lyase-like"/>
    <property type="match status" value="1"/>
</dbReference>
<keyword evidence="6" id="KW-0326">Glycosidase</keyword>
<dbReference type="STRING" id="1203610.HMPREF1536_02895"/>
<keyword evidence="12" id="KW-1185">Reference proteome</keyword>
<dbReference type="InterPro" id="IPR057275">
    <property type="entry name" value="Beta-barrel_GLAA-B_I"/>
</dbReference>
<dbReference type="HOGENOM" id="CLU_017693_0_0_10"/>
<comment type="catalytic activity">
    <reaction evidence="2">
        <text>Hydrolysis of terminal, non-reducing branched (1-&gt;3)-alpha-D-galactosidic residues, producing free D-galactose.</text>
        <dbReference type="EC" id="3.2.1.n1"/>
    </reaction>
</comment>
<protein>
    <submittedName>
        <fullName evidence="11">Uncharacterized protein</fullName>
    </submittedName>
</protein>
<gene>
    <name evidence="11" type="ORF">HMPREF1536_02895</name>
</gene>
<reference evidence="11 12" key="1">
    <citation type="submission" date="2013-04" db="EMBL/GenBank/DDBJ databases">
        <title>The Genome Sequence of Parabacteroides gordonii DSM 23371.</title>
        <authorList>
            <consortium name="The Broad Institute Genomics Platform"/>
            <person name="Earl A."/>
            <person name="Ward D."/>
            <person name="Feldgarden M."/>
            <person name="Gevers D."/>
            <person name="Martens E."/>
            <person name="Sakamoto M."/>
            <person name="Benno Y."/>
            <person name="Suzuki N."/>
            <person name="Matsunaga N."/>
            <person name="Koshihara K."/>
            <person name="Seki M."/>
            <person name="Komiya H."/>
            <person name="Walker B."/>
            <person name="Young S."/>
            <person name="Zeng Q."/>
            <person name="Gargeya S."/>
            <person name="Fitzgerald M."/>
            <person name="Haas B."/>
            <person name="Abouelleil A."/>
            <person name="Allen A.W."/>
            <person name="Alvarado L."/>
            <person name="Arachchi H.M."/>
            <person name="Berlin A.M."/>
            <person name="Chapman S.B."/>
            <person name="Gainer-Dewar J."/>
            <person name="Goldberg J."/>
            <person name="Griggs A."/>
            <person name="Gujja S."/>
            <person name="Hansen M."/>
            <person name="Howarth C."/>
            <person name="Imamovic A."/>
            <person name="Ireland A."/>
            <person name="Larimer J."/>
            <person name="McCowan C."/>
            <person name="Murphy C."/>
            <person name="Pearson M."/>
            <person name="Poon T.W."/>
            <person name="Priest M."/>
            <person name="Roberts A."/>
            <person name="Saif S."/>
            <person name="Shea T."/>
            <person name="Sisk P."/>
            <person name="Sykes S."/>
            <person name="Wortman J."/>
            <person name="Nusbaum C."/>
            <person name="Birren B."/>
        </authorList>
    </citation>
    <scope>NUCLEOTIDE SEQUENCE [LARGE SCALE GENOMIC DNA]</scope>
    <source>
        <strain evidence="11 12">MS-1</strain>
    </source>
</reference>
<dbReference type="InterPro" id="IPR006626">
    <property type="entry name" value="PbH1"/>
</dbReference>
<dbReference type="GO" id="GO:0004557">
    <property type="term" value="F:alpha-galactosidase activity"/>
    <property type="evidence" value="ECO:0007669"/>
    <property type="project" value="UniProtKB-EC"/>
</dbReference>
<dbReference type="InterPro" id="IPR011050">
    <property type="entry name" value="Pectin_lyase_fold/virulence"/>
</dbReference>
<dbReference type="SMART" id="SM00710">
    <property type="entry name" value="PbH1"/>
    <property type="match status" value="5"/>
</dbReference>
<evidence type="ECO:0000313" key="11">
    <source>
        <dbReference type="EMBL" id="KKB55426.1"/>
    </source>
</evidence>
<feature type="domain" description="Right handed beta helix" evidence="8">
    <location>
        <begin position="421"/>
        <end position="582"/>
    </location>
</feature>
<evidence type="ECO:0000256" key="5">
    <source>
        <dbReference type="ARBA" id="ARBA00022801"/>
    </source>
</evidence>
<evidence type="ECO:0000259" key="10">
    <source>
        <dbReference type="Pfam" id="PF23764"/>
    </source>
</evidence>
<dbReference type="EMBL" id="AQHW01000015">
    <property type="protein sequence ID" value="KKB55426.1"/>
    <property type="molecule type" value="Genomic_DNA"/>
</dbReference>
<dbReference type="InterPro" id="IPR056441">
    <property type="entry name" value="Beta-barrel_GLAA-B_II"/>
</dbReference>
<sequence>MSYIKYLLLSFLLLSVHTMKADQGDTVCVSGFGVHPDTYENVVTGLQAAIDACKQTGAKVLSFPEGRYDIWPEGVTRAEYFISNTSTESECPSKIKTIGLLFKDMENLTIEGNGSVLMYHGKMITMVFDHCKNIRLQNISTDFQRPTASEICYTRIEKDGVVVTLHPDSWYEIRKGRINIFGEGWKSNLIHCNEFDAENETSRYSTGWKILSQSEAKELAPGIIHFSTPSDFRPKVGNILTIRDVIRDQVGMFIVESSDITLRQVNMHYMHGLGIVNQFVKNITMDQVHCVPPEGSGRILAASADMMHFSGCSGKISIADCRFEGAHDDPINIHGTNLRVIEKLDTQTLKLRFMHGQSYGFTAFHEGDEIAFVRAKRMERYASAKVLSVKRLSDREVELRLDNPVPSDMELNLDCIENMTCTPEVDIRNNYFARTCTRGLLLTTPRKAVIENNTFYKTGMSAILIEGDAEGWFESGPVSDVLIRNNTFIDCAYQGGPGNAIIALNPSNTAIEPNRPVHRNVRIENNTFKTFDYPILYAKSTTDLLFKDNRIVRTSELQPSSGNKNTFLLNGCNRVVIEGTSFEGDVPGRNIRIENMKKKNIRFSRDLLLER</sequence>
<feature type="domain" description="GLAA-B beta-barrel" evidence="9">
    <location>
        <begin position="157"/>
        <end position="240"/>
    </location>
</feature>
<evidence type="ECO:0000256" key="2">
    <source>
        <dbReference type="ARBA" id="ARBA00001271"/>
    </source>
</evidence>
<dbReference type="Pfam" id="PF13229">
    <property type="entry name" value="Beta_helix"/>
    <property type="match status" value="1"/>
</dbReference>
<evidence type="ECO:0000313" key="12">
    <source>
        <dbReference type="Proteomes" id="UP000033035"/>
    </source>
</evidence>
<evidence type="ECO:0000256" key="3">
    <source>
        <dbReference type="ARBA" id="ARBA00022729"/>
    </source>
</evidence>
<dbReference type="Gene3D" id="2.160.20.10">
    <property type="entry name" value="Single-stranded right-handed beta-helix, Pectin lyase-like"/>
    <property type="match status" value="3"/>
</dbReference>
<evidence type="ECO:0000256" key="4">
    <source>
        <dbReference type="ARBA" id="ARBA00022737"/>
    </source>
</evidence>
<keyword evidence="3 7" id="KW-0732">Signal</keyword>
<name>A0A0F5JC23_9BACT</name>
<dbReference type="Pfam" id="PF23764">
    <property type="entry name" value="Beta-barrel_GLAA-B_II"/>
    <property type="match status" value="1"/>
</dbReference>
<comment type="caution">
    <text evidence="11">The sequence shown here is derived from an EMBL/GenBank/DDBJ whole genome shotgun (WGS) entry which is preliminary data.</text>
</comment>
<dbReference type="InterPro" id="IPR039448">
    <property type="entry name" value="Beta_helix"/>
</dbReference>